<keyword evidence="4" id="KW-1185">Reference proteome</keyword>
<feature type="region of interest" description="Disordered" evidence="1">
    <location>
        <begin position="1165"/>
        <end position="1185"/>
    </location>
</feature>
<dbReference type="InterPro" id="IPR036770">
    <property type="entry name" value="Ankyrin_rpt-contain_sf"/>
</dbReference>
<reference evidence="3 4" key="1">
    <citation type="submission" date="2019-10" db="EMBL/GenBank/DDBJ databases">
        <authorList>
            <person name="Palmer J.M."/>
        </authorList>
    </citation>
    <scope>NUCLEOTIDE SEQUENCE [LARGE SCALE GENOMIC DNA]</scope>
    <source>
        <strain evidence="3 4">TWF730</strain>
    </source>
</reference>
<dbReference type="PANTHER" id="PTHR38788:SF3">
    <property type="entry name" value="CLR5 DOMAIN-CONTAINING PROTEIN"/>
    <property type="match status" value="1"/>
</dbReference>
<protein>
    <recommendedName>
        <fullName evidence="2">Clr5 domain-containing protein</fullName>
    </recommendedName>
</protein>
<evidence type="ECO:0000259" key="2">
    <source>
        <dbReference type="Pfam" id="PF14420"/>
    </source>
</evidence>
<dbReference type="EMBL" id="JAVHNS010000009">
    <property type="protein sequence ID" value="KAK6343693.1"/>
    <property type="molecule type" value="Genomic_DNA"/>
</dbReference>
<comment type="caution">
    <text evidence="3">The sequence shown here is derived from an EMBL/GenBank/DDBJ whole genome shotgun (WGS) entry which is preliminary data.</text>
</comment>
<dbReference type="Proteomes" id="UP001373714">
    <property type="component" value="Unassembled WGS sequence"/>
</dbReference>
<proteinExistence type="predicted"/>
<dbReference type="AlphaFoldDB" id="A0AAV9ULH5"/>
<evidence type="ECO:0000313" key="3">
    <source>
        <dbReference type="EMBL" id="KAK6343693.1"/>
    </source>
</evidence>
<gene>
    <name evidence="3" type="ORF">TWF730_011283</name>
</gene>
<name>A0AAV9ULH5_9PEZI</name>
<feature type="domain" description="Clr5" evidence="2">
    <location>
        <begin position="19"/>
        <end position="72"/>
    </location>
</feature>
<evidence type="ECO:0000313" key="4">
    <source>
        <dbReference type="Proteomes" id="UP001373714"/>
    </source>
</evidence>
<dbReference type="Gene3D" id="1.25.40.20">
    <property type="entry name" value="Ankyrin repeat-containing domain"/>
    <property type="match status" value="1"/>
</dbReference>
<dbReference type="SUPFAM" id="SSF48403">
    <property type="entry name" value="Ankyrin repeat"/>
    <property type="match status" value="1"/>
</dbReference>
<dbReference type="Pfam" id="PF14420">
    <property type="entry name" value="Clr5"/>
    <property type="match status" value="1"/>
</dbReference>
<accession>A0AAV9ULH5</accession>
<dbReference type="InterPro" id="IPR002110">
    <property type="entry name" value="Ankyrin_rpt"/>
</dbReference>
<dbReference type="PANTHER" id="PTHR38788">
    <property type="entry name" value="CLR5 DOMAIN-CONTAINING PROTEIN"/>
    <property type="match status" value="1"/>
</dbReference>
<evidence type="ECO:0000256" key="1">
    <source>
        <dbReference type="SAM" id="MobiDB-lite"/>
    </source>
</evidence>
<dbReference type="InterPro" id="IPR025676">
    <property type="entry name" value="Clr5_dom"/>
</dbReference>
<organism evidence="3 4">
    <name type="scientific">Orbilia blumenaviensis</name>
    <dbReference type="NCBI Taxonomy" id="1796055"/>
    <lineage>
        <taxon>Eukaryota</taxon>
        <taxon>Fungi</taxon>
        <taxon>Dikarya</taxon>
        <taxon>Ascomycota</taxon>
        <taxon>Pezizomycotina</taxon>
        <taxon>Orbiliomycetes</taxon>
        <taxon>Orbiliales</taxon>
        <taxon>Orbiliaceae</taxon>
        <taxon>Orbilia</taxon>
    </lineage>
</organism>
<sequence>MATQIFARPKKLRPPQISRDAWESFKGDISRLYLEERKTLEEVRIEMEETLGFVATKSQYIRMVNEVWCLKKNLKKEDVQCLESREKKRAREDKKTGVKVGGRKLNESELRRKRSRHYVSVLEQQRQRITEAQNPQAIEPNTPKGLEMYTPTPSVASPTPTDVALVRSPYRGGLSPSPAANTPHAPYSPFGLITSSTPPSPILGAMEQLSIGTSTAAAPLSPFFNPNDHIALAFSANWTPQILSPNTAESWDISEVTLLPRQLSPATSQLYDTILSGASEYLRPLILYNPLIKATPSMGFAVTLESYMKELFEGNDDALALATASKNYPVIQEILSPQPFKKFRSWSWRFPPCGLVESPSMAEALCFLKTYMVRLSNKVDDAGTARGSMNRLFESGFVKAHKRIIEAILQYARAKKIQRKRNSPHHSHTNHETGFELVADSFAIDLLYGAARAGDTDTVTILLHNGLLQKGGASVYGSKTHEIGTTAIQFAMSALLLRQGFDVNTPPVSDLSPSLLWTAVMTHSKDLVRDLVHTYGAQDTEKQIDFASTKFTRYRDELFFMGQYRISTRLDLFQMARSGVKNALELSVALDASDCLRALLPPASHQGFSDYLGPAGISRLQTIAVLHHSHRTIHELLTNPHFRGQTASHFALALSISTRNVPAIEKLLKYGADLEKADVVLRDSFIGTTPDRIEDFTCNFPMFVRLLRAAGLLNVLETVENINRLLATPHSPSIASSNLANPASNAQVKVYTLRRLEGLSVPGIITKLRPLARDYSAVCRLLCANYVALLSTFSQSIDIETCPNSGPDLQRLDIDHKNHAKLMVKSYGPWSLDQRPKANHPVNFTRSLFQDIWGISMGHPRLCPQDLGPSIPYNSSLGPQFGGNLSRFTISTNLCEPSGSRYTFASVLSDAFENSTRVHTQGDCSLEKRTWQTPFEIIKQRFPPQYYSLVGKDIQSWPSAKPENERWLLEVLGGVTTDEGINFEYITDWAWRNYKDKFNSRLCAAFIPLVPGLNNIQLRSLLRLAVQSDSYDTAQKIIELNPTIKICQKVLHEAVHSKAETFDLILGQWTLTSSDNDAVSFELLLLITIATGDLYKTNSLIPFADLDYDYGLEITPLGVAVTLGKLDICKVLLESGASKYLASYRRRASEKGYYAIEKLLHEAEKKDGRTQNSTTGTRESPICVE</sequence>
<dbReference type="SMART" id="SM00248">
    <property type="entry name" value="ANK"/>
    <property type="match status" value="3"/>
</dbReference>